<evidence type="ECO:0000256" key="1">
    <source>
        <dbReference type="SAM" id="MobiDB-lite"/>
    </source>
</evidence>
<accession>A0A7V8NMR1</accession>
<organism evidence="2 3">
    <name type="scientific">Candidatus Acidiferrum panamense</name>
    <dbReference type="NCBI Taxonomy" id="2741543"/>
    <lineage>
        <taxon>Bacteria</taxon>
        <taxon>Pseudomonadati</taxon>
        <taxon>Acidobacteriota</taxon>
        <taxon>Terriglobia</taxon>
        <taxon>Candidatus Acidiferrales</taxon>
        <taxon>Candidatus Acidiferrum</taxon>
    </lineage>
</organism>
<dbReference type="EMBL" id="JACDQQ010000397">
    <property type="protein sequence ID" value="MBA0084161.1"/>
    <property type="molecule type" value="Genomic_DNA"/>
</dbReference>
<gene>
    <name evidence="2" type="ORF">HRJ53_04125</name>
</gene>
<dbReference type="Proteomes" id="UP000567293">
    <property type="component" value="Unassembled WGS sequence"/>
</dbReference>
<name>A0A7V8NMR1_9BACT</name>
<evidence type="ECO:0000313" key="2">
    <source>
        <dbReference type="EMBL" id="MBA0084161.1"/>
    </source>
</evidence>
<protein>
    <submittedName>
        <fullName evidence="2">Uncharacterized protein</fullName>
    </submittedName>
</protein>
<reference evidence="2" key="1">
    <citation type="submission" date="2020-06" db="EMBL/GenBank/DDBJ databases">
        <title>Legume-microbial interactions unlock mineral nutrients during tropical forest succession.</title>
        <authorList>
            <person name="Epihov D.Z."/>
        </authorList>
    </citation>
    <scope>NUCLEOTIDE SEQUENCE [LARGE SCALE GENOMIC DNA]</scope>
    <source>
        <strain evidence="2">Pan2503</strain>
    </source>
</reference>
<sequence length="97" mass="9839">MSPTLMKVSPAGTDGNIAIPPPGGPGPTGQVANTNTSSFPVGNGGDGASAHFIFANLNGTISAWDMGQNAFVQVTTPNAVYTGLEQIQVDFTHSLHA</sequence>
<comment type="caution">
    <text evidence="2">The sequence shown here is derived from an EMBL/GenBank/DDBJ whole genome shotgun (WGS) entry which is preliminary data.</text>
</comment>
<evidence type="ECO:0000313" key="3">
    <source>
        <dbReference type="Proteomes" id="UP000567293"/>
    </source>
</evidence>
<feature type="compositionally biased region" description="Polar residues" evidence="1">
    <location>
        <begin position="30"/>
        <end position="40"/>
    </location>
</feature>
<proteinExistence type="predicted"/>
<dbReference type="AlphaFoldDB" id="A0A7V8NMR1"/>
<feature type="region of interest" description="Disordered" evidence="1">
    <location>
        <begin position="1"/>
        <end position="42"/>
    </location>
</feature>
<keyword evidence="3" id="KW-1185">Reference proteome</keyword>